<dbReference type="AlphaFoldDB" id="A0A7W7R6D4"/>
<evidence type="ECO:0000256" key="1">
    <source>
        <dbReference type="SAM" id="MobiDB-lite"/>
    </source>
</evidence>
<evidence type="ECO:0000313" key="3">
    <source>
        <dbReference type="EMBL" id="MBB4926199.1"/>
    </source>
</evidence>
<dbReference type="RefSeq" id="WP_184939154.1">
    <property type="nucleotide sequence ID" value="NZ_JACHJV010000001.1"/>
</dbReference>
<proteinExistence type="predicted"/>
<evidence type="ECO:0000256" key="2">
    <source>
        <dbReference type="SAM" id="SignalP"/>
    </source>
</evidence>
<dbReference type="Proteomes" id="UP000540506">
    <property type="component" value="Unassembled WGS sequence"/>
</dbReference>
<reference evidence="3 4" key="1">
    <citation type="submission" date="2020-08" db="EMBL/GenBank/DDBJ databases">
        <title>Sequencing the genomes of 1000 actinobacteria strains.</title>
        <authorList>
            <person name="Klenk H.-P."/>
        </authorList>
    </citation>
    <scope>NUCLEOTIDE SEQUENCE [LARGE SCALE GENOMIC DNA]</scope>
    <source>
        <strain evidence="3 4">DSM 41654</strain>
    </source>
</reference>
<comment type="caution">
    <text evidence="3">The sequence shown here is derived from an EMBL/GenBank/DDBJ whole genome shotgun (WGS) entry which is preliminary data.</text>
</comment>
<dbReference type="EMBL" id="JACHJV010000001">
    <property type="protein sequence ID" value="MBB4926199.1"/>
    <property type="molecule type" value="Genomic_DNA"/>
</dbReference>
<sequence>MNRQVRTTVLGLAALLTAAGCSTVGTPTPPIRSMATPPASTPPASTPPASTAPLVALSEPANGTTVTVPAGATVRLVLHSTYWAAPQSSAPDRLAAVGAPRSSPSAGPGCHPGSGCGTVSADFLARAAATVRLTSTRSSCGEALLCRPGQRDFTVTVVISPPTSDGR</sequence>
<feature type="region of interest" description="Disordered" evidence="1">
    <location>
        <begin position="25"/>
        <end position="50"/>
    </location>
</feature>
<feature type="chain" id="PRO_5039606611" evidence="2">
    <location>
        <begin position="25"/>
        <end position="167"/>
    </location>
</feature>
<organism evidence="3 4">
    <name type="scientific">Kitasatospora kifunensis</name>
    <name type="common">Streptomyces kifunensis</name>
    <dbReference type="NCBI Taxonomy" id="58351"/>
    <lineage>
        <taxon>Bacteria</taxon>
        <taxon>Bacillati</taxon>
        <taxon>Actinomycetota</taxon>
        <taxon>Actinomycetes</taxon>
        <taxon>Kitasatosporales</taxon>
        <taxon>Streptomycetaceae</taxon>
        <taxon>Kitasatospora</taxon>
    </lineage>
</organism>
<accession>A0A7W7R6D4</accession>
<keyword evidence="4" id="KW-1185">Reference proteome</keyword>
<gene>
    <name evidence="3" type="ORF">FHR34_005192</name>
</gene>
<keyword evidence="2" id="KW-0732">Signal</keyword>
<protein>
    <submittedName>
        <fullName evidence="3">Uncharacterized protein</fullName>
    </submittedName>
</protein>
<evidence type="ECO:0000313" key="4">
    <source>
        <dbReference type="Proteomes" id="UP000540506"/>
    </source>
</evidence>
<name>A0A7W7R6D4_KITKI</name>
<dbReference type="PROSITE" id="PS51257">
    <property type="entry name" value="PROKAR_LIPOPROTEIN"/>
    <property type="match status" value="1"/>
</dbReference>
<feature type="signal peptide" evidence="2">
    <location>
        <begin position="1"/>
        <end position="24"/>
    </location>
</feature>